<reference evidence="2" key="1">
    <citation type="submission" date="2016-11" db="EMBL/GenBank/DDBJ databases">
        <title>Complete Genome Sequence of alachlor-degrading Sphingomonas sp. strain JJ-A5.</title>
        <authorList>
            <person name="Lee H."/>
            <person name="Ka J.-O."/>
        </authorList>
    </citation>
    <scope>NUCLEOTIDE SEQUENCE [LARGE SCALE GENOMIC DNA]</scope>
    <source>
        <strain evidence="2">JJ-A5</strain>
    </source>
</reference>
<dbReference type="AlphaFoldDB" id="A0A1L3ZX00"/>
<sequence length="70" mass="7298">MNGSFDKMGHEAMTAKSGRIVAIGLLAGSDLDVLGAGIRRVYSLQEGTDFAALLATIDQAEARGGKTEED</sequence>
<gene>
    <name evidence="1" type="ORF">BSL82_13285</name>
</gene>
<evidence type="ECO:0000313" key="1">
    <source>
        <dbReference type="EMBL" id="API60153.1"/>
    </source>
</evidence>
<evidence type="ECO:0000313" key="2">
    <source>
        <dbReference type="Proteomes" id="UP000182063"/>
    </source>
</evidence>
<dbReference type="STRING" id="1921510.BSL82_13285"/>
<proteinExistence type="predicted"/>
<name>A0A1L3ZX00_9SPHN</name>
<organism evidence="1 2">
    <name type="scientific">Tardibacter chloracetimidivorans</name>
    <dbReference type="NCBI Taxonomy" id="1921510"/>
    <lineage>
        <taxon>Bacteria</taxon>
        <taxon>Pseudomonadati</taxon>
        <taxon>Pseudomonadota</taxon>
        <taxon>Alphaproteobacteria</taxon>
        <taxon>Sphingomonadales</taxon>
        <taxon>Sphingomonadaceae</taxon>
        <taxon>Tardibacter</taxon>
    </lineage>
</organism>
<dbReference type="EMBL" id="CP018221">
    <property type="protein sequence ID" value="API60153.1"/>
    <property type="molecule type" value="Genomic_DNA"/>
</dbReference>
<keyword evidence="2" id="KW-1185">Reference proteome</keyword>
<dbReference type="OrthoDB" id="7476470at2"/>
<dbReference type="KEGG" id="sphj:BSL82_13285"/>
<dbReference type="RefSeq" id="WP_072597902.1">
    <property type="nucleotide sequence ID" value="NZ_CP018221.1"/>
</dbReference>
<protein>
    <submittedName>
        <fullName evidence="1">Uncharacterized protein</fullName>
    </submittedName>
</protein>
<accession>A0A1L3ZX00</accession>
<dbReference type="Proteomes" id="UP000182063">
    <property type="component" value="Chromosome"/>
</dbReference>